<evidence type="ECO:0000256" key="16">
    <source>
        <dbReference type="RuleBase" id="RU368119"/>
    </source>
</evidence>
<dbReference type="STRING" id="35608.A0A2U1N171"/>
<organism evidence="17 18">
    <name type="scientific">Artemisia annua</name>
    <name type="common">Sweet wormwood</name>
    <dbReference type="NCBI Taxonomy" id="35608"/>
    <lineage>
        <taxon>Eukaryota</taxon>
        <taxon>Viridiplantae</taxon>
        <taxon>Streptophyta</taxon>
        <taxon>Embryophyta</taxon>
        <taxon>Tracheophyta</taxon>
        <taxon>Spermatophyta</taxon>
        <taxon>Magnoliopsida</taxon>
        <taxon>eudicotyledons</taxon>
        <taxon>Gunneridae</taxon>
        <taxon>Pentapetalae</taxon>
        <taxon>asterids</taxon>
        <taxon>campanulids</taxon>
        <taxon>Asterales</taxon>
        <taxon>Asteraceae</taxon>
        <taxon>Asteroideae</taxon>
        <taxon>Anthemideae</taxon>
        <taxon>Artemisiinae</taxon>
        <taxon>Artemisia</taxon>
    </lineage>
</organism>
<dbReference type="GO" id="GO:0030145">
    <property type="term" value="F:manganese ion binding"/>
    <property type="evidence" value="ECO:0007669"/>
    <property type="project" value="UniProtKB-UniRule"/>
</dbReference>
<comment type="pathway">
    <text evidence="2 16">Protein modification; protein glycosylation.</text>
</comment>
<dbReference type="GO" id="GO:0003827">
    <property type="term" value="F:alpha-1,3-mannosylglycoprotein 2-beta-N-acetylglucosaminyltransferase activity"/>
    <property type="evidence" value="ECO:0007669"/>
    <property type="project" value="UniProtKB-UniRule"/>
</dbReference>
<sequence>MGSPLALNEGSHLALNEGSHFGCHNLQKSLWVVFFQQYLKPIKLNDVQVDWKSMDLSYLMEDKFVKHFAELVKSAKPLYGSDLLLKTINVDGDVRIQYNDQSHFENIARHFGIFEEWKICILLKSCTKRSIIGSKVLSKSVTSLCAASDAPMILGRGDFEGFTFYNHHFC</sequence>
<dbReference type="GO" id="GO:0000139">
    <property type="term" value="C:Golgi membrane"/>
    <property type="evidence" value="ECO:0007669"/>
    <property type="project" value="UniProtKB-SubCell"/>
</dbReference>
<dbReference type="AlphaFoldDB" id="A0A2U1N171"/>
<evidence type="ECO:0000256" key="2">
    <source>
        <dbReference type="ARBA" id="ARBA00004922"/>
    </source>
</evidence>
<evidence type="ECO:0000256" key="7">
    <source>
        <dbReference type="ARBA" id="ARBA00022723"/>
    </source>
</evidence>
<evidence type="ECO:0000256" key="11">
    <source>
        <dbReference type="ARBA" id="ARBA00023136"/>
    </source>
</evidence>
<comment type="similarity">
    <text evidence="3 16">Belongs to the glycosyltransferase 13 family.</text>
</comment>
<comment type="caution">
    <text evidence="17">The sequence shown here is derived from an EMBL/GenBank/DDBJ whole genome shotgun (WGS) entry which is preliminary data.</text>
</comment>
<keyword evidence="11" id="KW-0472">Membrane</keyword>
<dbReference type="EMBL" id="PKPP01003871">
    <property type="protein sequence ID" value="PWA67243.1"/>
    <property type="molecule type" value="Genomic_DNA"/>
</dbReference>
<comment type="cofactor">
    <cofactor evidence="16">
        <name>Mn(2+)</name>
        <dbReference type="ChEBI" id="CHEBI:29035"/>
    </cofactor>
    <text evidence="16">The cofactor is mostly bound to the substrate.</text>
</comment>
<evidence type="ECO:0000256" key="15">
    <source>
        <dbReference type="ARBA" id="ARBA00049421"/>
    </source>
</evidence>
<dbReference type="InterPro" id="IPR004139">
    <property type="entry name" value="Glyco_trans_13"/>
</dbReference>
<evidence type="ECO:0000313" key="17">
    <source>
        <dbReference type="EMBL" id="PWA67243.1"/>
    </source>
</evidence>
<dbReference type="UniPathway" id="UPA00378"/>
<dbReference type="InterPro" id="IPR052261">
    <property type="entry name" value="Glycosyltransferase_13"/>
</dbReference>
<dbReference type="OrthoDB" id="440755at2759"/>
<dbReference type="InterPro" id="IPR029044">
    <property type="entry name" value="Nucleotide-diphossugar_trans"/>
</dbReference>
<proteinExistence type="inferred from homology"/>
<keyword evidence="7 16" id="KW-0479">Metal-binding</keyword>
<comment type="catalytic activity">
    <reaction evidence="15 16">
        <text>N(4)-(alpha-D-Man-(1-&gt;3)-[alpha-D-Man-(1-&gt;3)-[alpha-D-Man-(1-&gt;6)]-alpha-D-Man-(1-&gt;6)]-beta-D-Man-(1-&gt;4)-beta-D-GlcNAc-(1-&gt;4)-beta-D-GlcNAc)-L-asparaginyl-[protein] (N-glucan mannose isomer 5A1,2) + UDP-N-acetyl-alpha-D-glucosamine = N(4)-{beta-D-GlcNAc-(1-&gt;2)-alpha-D-Man-(1-&gt;3)-[alpha-D-Man-(1-&gt;3)-[alpha-D-Man-(1-&gt;6)]-alpha-D-Man-(1-&gt;6)]-beta-D-Man-(1-&gt;4)-beta-D-GlcNAc-(1-&gt;4)-beta-D-GlcNAc}-L-asparaginyl-[protein] + UDP + H(+)</text>
        <dbReference type="Rhea" id="RHEA:11456"/>
        <dbReference type="Rhea" id="RHEA-COMP:14367"/>
        <dbReference type="Rhea" id="RHEA-COMP:14368"/>
        <dbReference type="ChEBI" id="CHEBI:15378"/>
        <dbReference type="ChEBI" id="CHEBI:57705"/>
        <dbReference type="ChEBI" id="CHEBI:58223"/>
        <dbReference type="ChEBI" id="CHEBI:59087"/>
        <dbReference type="ChEBI" id="CHEBI:60625"/>
        <dbReference type="EC" id="2.4.1.101"/>
    </reaction>
</comment>
<evidence type="ECO:0000256" key="1">
    <source>
        <dbReference type="ARBA" id="ARBA00004323"/>
    </source>
</evidence>
<keyword evidence="10 16" id="KW-0333">Golgi apparatus</keyword>
<keyword evidence="6" id="KW-0812">Transmembrane</keyword>
<dbReference type="PANTHER" id="PTHR10468">
    <property type="entry name" value="PROTEIN O-LINKED-MANNOSE BETA-1,2-N-ACETYLGLUCOSAMINYLTRANSFERASE 1/ALPHA-1,3-MANNOSYL-GLYCOPROTEIN 2-BETA-N-ACETYLGLUCOSAMINYLTRANSFERASE"/>
    <property type="match status" value="1"/>
</dbReference>
<dbReference type="Pfam" id="PF03071">
    <property type="entry name" value="GNT-I"/>
    <property type="match status" value="1"/>
</dbReference>
<accession>A0A2U1N171</accession>
<evidence type="ECO:0000256" key="3">
    <source>
        <dbReference type="ARBA" id="ARBA00006492"/>
    </source>
</evidence>
<comment type="subcellular location">
    <subcellularLocation>
        <location evidence="1 16">Golgi apparatus membrane</location>
        <topology evidence="1 16">Single-pass type II membrane protein</topology>
    </subcellularLocation>
</comment>
<dbReference type="Proteomes" id="UP000245207">
    <property type="component" value="Unassembled WGS sequence"/>
</dbReference>
<evidence type="ECO:0000256" key="14">
    <source>
        <dbReference type="ARBA" id="ARBA00041712"/>
    </source>
</evidence>
<protein>
    <recommendedName>
        <fullName evidence="13 16">Alpha-1,3-mannosyl-glycoprotein 2-beta-N-acetylglucosaminyltransferase</fullName>
        <shortName evidence="16">GNT-I</shortName>
        <shortName evidence="16">GlcNAc-T I</shortName>
        <ecNumber evidence="13 16">2.4.1.101</ecNumber>
    </recommendedName>
    <alternativeName>
        <fullName evidence="14 16">N-glycosyl-oligosaccharide-glycoprotein N-acetylglucosaminyltransferase I</fullName>
    </alternativeName>
</protein>
<keyword evidence="5 17" id="KW-0808">Transferase</keyword>
<comment type="function">
    <text evidence="16">Initiates complex N-linked carbohydrate formation. Essential for the conversion of high-mannose to hybrid and complex N-glycans.</text>
</comment>
<dbReference type="Gene3D" id="3.10.180.20">
    <property type="entry name" value="N-Acetylglucosaminyltransferase I, Domain 2"/>
    <property type="match status" value="1"/>
</dbReference>
<evidence type="ECO:0000256" key="13">
    <source>
        <dbReference type="ARBA" id="ARBA00038949"/>
    </source>
</evidence>
<evidence type="ECO:0000256" key="10">
    <source>
        <dbReference type="ARBA" id="ARBA00023034"/>
    </source>
</evidence>
<name>A0A2U1N171_ARTAN</name>
<dbReference type="EC" id="2.4.1.101" evidence="13 16"/>
<keyword evidence="4 16" id="KW-0328">Glycosyltransferase</keyword>
<keyword evidence="18" id="KW-1185">Reference proteome</keyword>
<evidence type="ECO:0000256" key="6">
    <source>
        <dbReference type="ARBA" id="ARBA00022692"/>
    </source>
</evidence>
<gene>
    <name evidence="17" type="ORF">CTI12_AA150970</name>
</gene>
<evidence type="ECO:0000256" key="4">
    <source>
        <dbReference type="ARBA" id="ARBA00022676"/>
    </source>
</evidence>
<dbReference type="PANTHER" id="PTHR10468:SF0">
    <property type="entry name" value="ALPHA-1,3-MANNOSYL-GLYCOPROTEIN 2-BETA-N-ACETYLGLUCOSAMINYLTRANSFERASE"/>
    <property type="match status" value="1"/>
</dbReference>
<evidence type="ECO:0000256" key="5">
    <source>
        <dbReference type="ARBA" id="ARBA00022679"/>
    </source>
</evidence>
<evidence type="ECO:0000313" key="18">
    <source>
        <dbReference type="Proteomes" id="UP000245207"/>
    </source>
</evidence>
<dbReference type="SUPFAM" id="SSF53448">
    <property type="entry name" value="Nucleotide-diphospho-sugar transferases"/>
    <property type="match status" value="1"/>
</dbReference>
<reference evidence="17 18" key="1">
    <citation type="journal article" date="2018" name="Mol. Plant">
        <title>The genome of Artemisia annua provides insight into the evolution of Asteraceae family and artemisinin biosynthesis.</title>
        <authorList>
            <person name="Shen Q."/>
            <person name="Zhang L."/>
            <person name="Liao Z."/>
            <person name="Wang S."/>
            <person name="Yan T."/>
            <person name="Shi P."/>
            <person name="Liu M."/>
            <person name="Fu X."/>
            <person name="Pan Q."/>
            <person name="Wang Y."/>
            <person name="Lv Z."/>
            <person name="Lu X."/>
            <person name="Zhang F."/>
            <person name="Jiang W."/>
            <person name="Ma Y."/>
            <person name="Chen M."/>
            <person name="Hao X."/>
            <person name="Li L."/>
            <person name="Tang Y."/>
            <person name="Lv G."/>
            <person name="Zhou Y."/>
            <person name="Sun X."/>
            <person name="Brodelius P.E."/>
            <person name="Rose J.K.C."/>
            <person name="Tang K."/>
        </authorList>
    </citation>
    <scope>NUCLEOTIDE SEQUENCE [LARGE SCALE GENOMIC DNA]</scope>
    <source>
        <strain evidence="18">cv. Huhao1</strain>
        <tissue evidence="17">Leaf</tissue>
    </source>
</reference>
<keyword evidence="8 16" id="KW-0735">Signal-anchor</keyword>
<evidence type="ECO:0000256" key="8">
    <source>
        <dbReference type="ARBA" id="ARBA00022968"/>
    </source>
</evidence>
<keyword evidence="9" id="KW-1133">Transmembrane helix</keyword>
<evidence type="ECO:0000256" key="12">
    <source>
        <dbReference type="ARBA" id="ARBA00023211"/>
    </source>
</evidence>
<keyword evidence="12 16" id="KW-0464">Manganese</keyword>
<evidence type="ECO:0000256" key="9">
    <source>
        <dbReference type="ARBA" id="ARBA00022989"/>
    </source>
</evidence>